<dbReference type="EMBL" id="FTNT01000006">
    <property type="protein sequence ID" value="SIS05080.1"/>
    <property type="molecule type" value="Genomic_DNA"/>
</dbReference>
<dbReference type="OrthoDB" id="4377071at2"/>
<gene>
    <name evidence="6" type="ORF">SAMN05445060_2388</name>
</gene>
<feature type="transmembrane region" description="Helical" evidence="5">
    <location>
        <begin position="98"/>
        <end position="118"/>
    </location>
</feature>
<dbReference type="GO" id="GO:0016020">
    <property type="term" value="C:membrane"/>
    <property type="evidence" value="ECO:0007669"/>
    <property type="project" value="UniProtKB-SubCell"/>
</dbReference>
<protein>
    <submittedName>
        <fullName evidence="6">DoxX-like family protein</fullName>
    </submittedName>
</protein>
<evidence type="ECO:0000256" key="3">
    <source>
        <dbReference type="ARBA" id="ARBA00022989"/>
    </source>
</evidence>
<keyword evidence="4 5" id="KW-0472">Membrane</keyword>
<keyword evidence="7" id="KW-1185">Reference proteome</keyword>
<dbReference type="Proteomes" id="UP000186218">
    <property type="component" value="Unassembled WGS sequence"/>
</dbReference>
<evidence type="ECO:0000256" key="4">
    <source>
        <dbReference type="ARBA" id="ARBA00023136"/>
    </source>
</evidence>
<evidence type="ECO:0000313" key="6">
    <source>
        <dbReference type="EMBL" id="SIS05080.1"/>
    </source>
</evidence>
<feature type="transmembrane region" description="Helical" evidence="5">
    <location>
        <begin position="6"/>
        <end position="24"/>
    </location>
</feature>
<dbReference type="Pfam" id="PF13564">
    <property type="entry name" value="DoxX_2"/>
    <property type="match status" value="1"/>
</dbReference>
<sequence length="119" mass="12892">MTDVPDLWWPTAILAAVLLIDAVMSMHPPAFIRGCLSGVGLPRDWWWTLIVIKLLAVAGLLAGLRYEGVGLTANVGVICYFGCAVYAHIRARFLGSEFWLNCLGFLALAVGVLVISYAV</sequence>
<feature type="transmembrane region" description="Helical" evidence="5">
    <location>
        <begin position="70"/>
        <end position="89"/>
    </location>
</feature>
<dbReference type="RefSeq" id="WP_076479721.1">
    <property type="nucleotide sequence ID" value="NZ_FTNT01000006.1"/>
</dbReference>
<keyword evidence="3 5" id="KW-1133">Transmembrane helix</keyword>
<feature type="transmembrane region" description="Helical" evidence="5">
    <location>
        <begin position="45"/>
        <end position="64"/>
    </location>
</feature>
<name>A0A1N7FXN3_9NOCA</name>
<accession>A0A1N7FXN3</accession>
<keyword evidence="2 5" id="KW-0812">Transmembrane</keyword>
<organism evidence="6 7">
    <name type="scientific">Williamsia sterculiae</name>
    <dbReference type="NCBI Taxonomy" id="1344003"/>
    <lineage>
        <taxon>Bacteria</taxon>
        <taxon>Bacillati</taxon>
        <taxon>Actinomycetota</taxon>
        <taxon>Actinomycetes</taxon>
        <taxon>Mycobacteriales</taxon>
        <taxon>Nocardiaceae</taxon>
        <taxon>Williamsia</taxon>
    </lineage>
</organism>
<evidence type="ECO:0000313" key="7">
    <source>
        <dbReference type="Proteomes" id="UP000186218"/>
    </source>
</evidence>
<dbReference type="AlphaFoldDB" id="A0A1N7FXN3"/>
<evidence type="ECO:0000256" key="5">
    <source>
        <dbReference type="SAM" id="Phobius"/>
    </source>
</evidence>
<comment type="subcellular location">
    <subcellularLocation>
        <location evidence="1">Membrane</location>
        <topology evidence="1">Multi-pass membrane protein</topology>
    </subcellularLocation>
</comment>
<evidence type="ECO:0000256" key="2">
    <source>
        <dbReference type="ARBA" id="ARBA00022692"/>
    </source>
</evidence>
<reference evidence="6 7" key="1">
    <citation type="submission" date="2017-01" db="EMBL/GenBank/DDBJ databases">
        <authorList>
            <person name="Mah S.A."/>
            <person name="Swanson W.J."/>
            <person name="Moy G.W."/>
            <person name="Vacquier V.D."/>
        </authorList>
    </citation>
    <scope>NUCLEOTIDE SEQUENCE [LARGE SCALE GENOMIC DNA]</scope>
    <source>
        <strain evidence="6 7">CPCC 203464</strain>
    </source>
</reference>
<evidence type="ECO:0000256" key="1">
    <source>
        <dbReference type="ARBA" id="ARBA00004141"/>
    </source>
</evidence>
<dbReference type="InterPro" id="IPR032808">
    <property type="entry name" value="DoxX"/>
</dbReference>
<proteinExistence type="predicted"/>